<dbReference type="PANTHER" id="PTHR43675">
    <property type="entry name" value="ARSENITE METHYLTRANSFERASE"/>
    <property type="match status" value="1"/>
</dbReference>
<evidence type="ECO:0000256" key="1">
    <source>
        <dbReference type="SAM" id="MobiDB-lite"/>
    </source>
</evidence>
<dbReference type="InterPro" id="IPR026669">
    <property type="entry name" value="Arsenite_MeTrfase-like"/>
</dbReference>
<dbReference type="InterPro" id="IPR029063">
    <property type="entry name" value="SAM-dependent_MTases_sf"/>
</dbReference>
<feature type="region of interest" description="Disordered" evidence="1">
    <location>
        <begin position="1"/>
        <end position="40"/>
    </location>
</feature>
<organism evidence="2 3">
    <name type="scientific">Pleuronectes platessa</name>
    <name type="common">European plaice</name>
    <dbReference type="NCBI Taxonomy" id="8262"/>
    <lineage>
        <taxon>Eukaryota</taxon>
        <taxon>Metazoa</taxon>
        <taxon>Chordata</taxon>
        <taxon>Craniata</taxon>
        <taxon>Vertebrata</taxon>
        <taxon>Euteleostomi</taxon>
        <taxon>Actinopterygii</taxon>
        <taxon>Neopterygii</taxon>
        <taxon>Teleostei</taxon>
        <taxon>Neoteleostei</taxon>
        <taxon>Acanthomorphata</taxon>
        <taxon>Carangaria</taxon>
        <taxon>Pleuronectiformes</taxon>
        <taxon>Pleuronectoidei</taxon>
        <taxon>Pleuronectidae</taxon>
        <taxon>Pleuronectes</taxon>
    </lineage>
</organism>
<comment type="caution">
    <text evidence="2">The sequence shown here is derived from an EMBL/GenBank/DDBJ whole genome shotgun (WGS) entry which is preliminary data.</text>
</comment>
<accession>A0A9N7TPW5</accession>
<gene>
    <name evidence="2" type="ORF">PLEPLA_LOCUS4080</name>
</gene>
<evidence type="ECO:0000313" key="2">
    <source>
        <dbReference type="EMBL" id="CAB1416289.1"/>
    </source>
</evidence>
<dbReference type="AlphaFoldDB" id="A0A9N7TPW5"/>
<dbReference type="SUPFAM" id="SSF53335">
    <property type="entry name" value="S-adenosyl-L-methionine-dependent methyltransferases"/>
    <property type="match status" value="1"/>
</dbReference>
<protein>
    <submittedName>
        <fullName evidence="2">Uncharacterized protein</fullName>
    </submittedName>
</protein>
<sequence length="273" mass="31177">MEPSSFRETSFRTEGMCSGEEPEEPERNIPHRERRTETRTRTRFDSRRLHMDFSQASSELKQLLSKVDPPELQKVLTWIRDSDELDQLLVDNRKVMLRSIADDLRTSLPPDAMLPSEVAAHHKMQQRARPTVHVDAFLYEDEQVDALCEEGTMSRTFCLACGSQRTAPLDFISHSFSVSELQFLFQNVLPDLSGRTLVDVGSRLGAVLYGGHVYSSASRLIGLELSEDFVRLQNDMLQKYKLNDRVQLVFVKQQQVVGSDSFKQEHSGEGRSL</sequence>
<evidence type="ECO:0000313" key="3">
    <source>
        <dbReference type="Proteomes" id="UP001153269"/>
    </source>
</evidence>
<keyword evidence="3" id="KW-1185">Reference proteome</keyword>
<dbReference type="EMBL" id="CADEAL010000201">
    <property type="protein sequence ID" value="CAB1416289.1"/>
    <property type="molecule type" value="Genomic_DNA"/>
</dbReference>
<dbReference type="PANTHER" id="PTHR43675:SF1">
    <property type="entry name" value="RIKEN CDNA 2700097O09 GENE"/>
    <property type="match status" value="1"/>
</dbReference>
<dbReference type="Proteomes" id="UP001153269">
    <property type="component" value="Unassembled WGS sequence"/>
</dbReference>
<name>A0A9N7TPW5_PLEPL</name>
<feature type="compositionally biased region" description="Basic and acidic residues" evidence="1">
    <location>
        <begin position="25"/>
        <end position="40"/>
    </location>
</feature>
<reference evidence="2" key="1">
    <citation type="submission" date="2020-03" db="EMBL/GenBank/DDBJ databases">
        <authorList>
            <person name="Weist P."/>
        </authorList>
    </citation>
    <scope>NUCLEOTIDE SEQUENCE</scope>
</reference>
<proteinExistence type="predicted"/>
<dbReference type="GO" id="GO:0008168">
    <property type="term" value="F:methyltransferase activity"/>
    <property type="evidence" value="ECO:0007669"/>
    <property type="project" value="TreeGrafter"/>
</dbReference>